<keyword evidence="8" id="KW-0449">Lipoprotein</keyword>
<evidence type="ECO:0000256" key="3">
    <source>
        <dbReference type="ARBA" id="ARBA00022670"/>
    </source>
</evidence>
<comment type="similarity">
    <text evidence="2 10">Belongs to the peptidase C19 family.</text>
</comment>
<dbReference type="GO" id="GO:0006508">
    <property type="term" value="P:proteolysis"/>
    <property type="evidence" value="ECO:0007669"/>
    <property type="project" value="UniProtKB-KW"/>
</dbReference>
<reference evidence="14" key="1">
    <citation type="submission" date="2020-10" db="EMBL/GenBank/DDBJ databases">
        <authorList>
            <person name="Han B."/>
            <person name="Lu T."/>
            <person name="Zhao Q."/>
            <person name="Huang X."/>
            <person name="Zhao Y."/>
        </authorList>
    </citation>
    <scope>NUCLEOTIDE SEQUENCE</scope>
</reference>
<keyword evidence="7" id="KW-0539">Nucleus</keyword>
<sequence>MAGWLASPRGGVLVACHLWGVFWGELKKLDSTTGRSTNEIQESPATSKSYLEGLEGCSDSFELVTPVGKLRMSRSRLLLVIQKKTQLRMIHFFCWRPPLSCQLLMVMNLGIFFIKELTSQGYPLPAALDGGMRLVNTFENEFADDIWSKLTKKVAANMSHIVVSLASFNGEERIFVCTGIFVGCNESNTRILTSASLVRISDDENKINDNLKVDCCTPSKQTVGTLQHYHLHYNVAIVSIKGFRCLRTEEFHDPGQIKRKEVLSVGRVFKSGKLMATGGILTDKPSKLDCKELMVSTCRISKAGIGGPLIDCDGNFVGMNFYGRKETPYLPRDILMKLLSYFDGKGDVSPEIMDNQNINSYTYTAVPTLGLPHRHSGSAAPPRHARRTPLASSERRPAAGGGAASGAVRRAPPPRSRSLAAVHPFSALRIPGLGDSPSNRPTQEAARRQWEAMTHGFIKAVECEPQGSPTPLLTSMKAIMTNARRAATIARVLSAPAARPARKVANFDWRASFTAPQYNSCLAPPEPATTATGPSRRSPGNGSWAGAVMGAAGSRLEKALGEQFPEGERYFGLENFGNTCYCNSVLQALYFCVPFRDQLLEYYANNKNTGDVEENMLTCLADLFSQISNQKKKTGVIAPKRFIQRLKKQNEIFRSYMHQDAHEFLNFLLNELVDILEKEHNAARESLQNISFPKNSNGPIDGQPNGSHKELAATWVHKCFQGILTNETRCLRCETVTDRDETFFDLSLDIEQNSSLTSCLKNFSSTETLNAEDKFFCDKCCSLQEAQKRMKIKKPPNILVIHLKRFKYIEQLQRYKKLSYRVVFPLELKLLNTVDNSDLEYALFAVVVHVGSGPNHGHYISLVKSHNHWLFFDDENVEMTDESMVQAFFGSPQEFSGNTDNGYILFYESLAERS</sequence>
<dbReference type="Pfam" id="PF13365">
    <property type="entry name" value="Trypsin_2"/>
    <property type="match status" value="1"/>
</dbReference>
<dbReference type="Proteomes" id="UP000604825">
    <property type="component" value="Unassembled WGS sequence"/>
</dbReference>
<keyword evidence="10" id="KW-0788">Thiol protease</keyword>
<dbReference type="PANTHER" id="PTHR18868">
    <property type="entry name" value="OS07G0665300 PROTEIN-RELATED"/>
    <property type="match status" value="1"/>
</dbReference>
<dbReference type="SUPFAM" id="SSF50494">
    <property type="entry name" value="Trypsin-like serine proteases"/>
    <property type="match status" value="1"/>
</dbReference>
<keyword evidence="6 10" id="KW-0378">Hydrolase</keyword>
<feature type="domain" description="USP" evidence="13">
    <location>
        <begin position="571"/>
        <end position="910"/>
    </location>
</feature>
<keyword evidence="12" id="KW-0732">Signal</keyword>
<dbReference type="SUPFAM" id="SSF54001">
    <property type="entry name" value="Cysteine proteinases"/>
    <property type="match status" value="1"/>
</dbReference>
<dbReference type="PROSITE" id="PS50235">
    <property type="entry name" value="USP_3"/>
    <property type="match status" value="1"/>
</dbReference>
<evidence type="ECO:0000256" key="8">
    <source>
        <dbReference type="ARBA" id="ARBA00023288"/>
    </source>
</evidence>
<evidence type="ECO:0000256" key="2">
    <source>
        <dbReference type="ARBA" id="ARBA00009085"/>
    </source>
</evidence>
<evidence type="ECO:0000256" key="1">
    <source>
        <dbReference type="ARBA" id="ARBA00004123"/>
    </source>
</evidence>
<dbReference type="PROSITE" id="PS00973">
    <property type="entry name" value="USP_2"/>
    <property type="match status" value="1"/>
</dbReference>
<dbReference type="GO" id="GO:0005634">
    <property type="term" value="C:nucleus"/>
    <property type="evidence" value="ECO:0007669"/>
    <property type="project" value="UniProtKB-SubCell"/>
</dbReference>
<evidence type="ECO:0000313" key="14">
    <source>
        <dbReference type="EMBL" id="CAD6209957.1"/>
    </source>
</evidence>
<dbReference type="OrthoDB" id="4217619at2759"/>
<evidence type="ECO:0000259" key="13">
    <source>
        <dbReference type="PROSITE" id="PS50235"/>
    </source>
</evidence>
<keyword evidence="15" id="KW-1185">Reference proteome</keyword>
<comment type="caution">
    <text evidence="14">The sequence shown here is derived from an EMBL/GenBank/DDBJ whole genome shotgun (WGS) entry which is preliminary data.</text>
</comment>
<dbReference type="PROSITE" id="PS00972">
    <property type="entry name" value="USP_1"/>
    <property type="match status" value="1"/>
</dbReference>
<evidence type="ECO:0000313" key="15">
    <source>
        <dbReference type="Proteomes" id="UP000604825"/>
    </source>
</evidence>
<evidence type="ECO:0000256" key="6">
    <source>
        <dbReference type="ARBA" id="ARBA00022801"/>
    </source>
</evidence>
<dbReference type="GO" id="GO:0016579">
    <property type="term" value="P:protein deubiquitination"/>
    <property type="evidence" value="ECO:0007669"/>
    <property type="project" value="InterPro"/>
</dbReference>
<dbReference type="PANTHER" id="PTHR18868:SF37">
    <property type="entry name" value="OS07G0665300 PROTEIN"/>
    <property type="match status" value="1"/>
</dbReference>
<comment type="catalytic activity">
    <reaction evidence="10">
        <text>Thiol-dependent hydrolysis of ester, thioester, amide, peptide and isopeptide bonds formed by the C-terminal Gly of ubiquitin (a 76-residue protein attached to proteins as an intracellular targeting signal).</text>
        <dbReference type="EC" id="3.4.19.12"/>
    </reaction>
</comment>
<keyword evidence="5 10" id="KW-0833">Ubl conjugation pathway</keyword>
<evidence type="ECO:0000256" key="12">
    <source>
        <dbReference type="SAM" id="SignalP"/>
    </source>
</evidence>
<protein>
    <recommendedName>
        <fullName evidence="10">Ubiquitin carboxyl-terminal hydrolase</fullName>
        <ecNumber evidence="10">3.4.19.12</ecNumber>
    </recommendedName>
</protein>
<dbReference type="AlphaFoldDB" id="A0A811MNE9"/>
<evidence type="ECO:0000256" key="9">
    <source>
        <dbReference type="ARBA" id="ARBA00053800"/>
    </source>
</evidence>
<dbReference type="InterPro" id="IPR018200">
    <property type="entry name" value="USP_CS"/>
</dbReference>
<comment type="function">
    <text evidence="9">Recognizes and hydrolyzes the peptide bond at the C-terminal Gly of ubiquitin. Involved in the processing of poly-ubiquitin precursors as well as that of ubiquitinated proteins. Required for the correct development of pollen.</text>
</comment>
<organism evidence="14 15">
    <name type="scientific">Miscanthus lutarioriparius</name>
    <dbReference type="NCBI Taxonomy" id="422564"/>
    <lineage>
        <taxon>Eukaryota</taxon>
        <taxon>Viridiplantae</taxon>
        <taxon>Streptophyta</taxon>
        <taxon>Embryophyta</taxon>
        <taxon>Tracheophyta</taxon>
        <taxon>Spermatophyta</taxon>
        <taxon>Magnoliopsida</taxon>
        <taxon>Liliopsida</taxon>
        <taxon>Poales</taxon>
        <taxon>Poaceae</taxon>
        <taxon>PACMAD clade</taxon>
        <taxon>Panicoideae</taxon>
        <taxon>Andropogonodae</taxon>
        <taxon>Andropogoneae</taxon>
        <taxon>Saccharinae</taxon>
        <taxon>Miscanthus</taxon>
    </lineage>
</organism>
<dbReference type="InterPro" id="IPR009003">
    <property type="entry name" value="Peptidase_S1_PA"/>
</dbReference>
<name>A0A811MNE9_9POAL</name>
<dbReference type="EC" id="3.4.19.12" evidence="10"/>
<dbReference type="FunFam" id="3.90.70.10:FF:000035">
    <property type="entry name" value="Ubiquitin carboxyl-terminal hydrolase 3"/>
    <property type="match status" value="1"/>
</dbReference>
<dbReference type="InterPro" id="IPR001394">
    <property type="entry name" value="Peptidase_C19_UCH"/>
</dbReference>
<dbReference type="Pfam" id="PF00443">
    <property type="entry name" value="UCH"/>
    <property type="match status" value="1"/>
</dbReference>
<feature type="chain" id="PRO_5032269988" description="Ubiquitin carboxyl-terminal hydrolase" evidence="12">
    <location>
        <begin position="25"/>
        <end position="914"/>
    </location>
</feature>
<evidence type="ECO:0000256" key="11">
    <source>
        <dbReference type="SAM" id="MobiDB-lite"/>
    </source>
</evidence>
<dbReference type="Gene3D" id="3.90.70.10">
    <property type="entry name" value="Cysteine proteinases"/>
    <property type="match status" value="1"/>
</dbReference>
<evidence type="ECO:0000256" key="4">
    <source>
        <dbReference type="ARBA" id="ARBA00022707"/>
    </source>
</evidence>
<dbReference type="InterPro" id="IPR028889">
    <property type="entry name" value="USP"/>
</dbReference>
<dbReference type="GO" id="GO:0004843">
    <property type="term" value="F:cysteine-type deubiquitinase activity"/>
    <property type="evidence" value="ECO:0007669"/>
    <property type="project" value="UniProtKB-UniRule"/>
</dbReference>
<feature type="compositionally biased region" description="Low complexity" evidence="11">
    <location>
        <begin position="405"/>
        <end position="418"/>
    </location>
</feature>
<accession>A0A811MNE9</accession>
<feature type="signal peptide" evidence="12">
    <location>
        <begin position="1"/>
        <end position="24"/>
    </location>
</feature>
<dbReference type="InterPro" id="IPR038765">
    <property type="entry name" value="Papain-like_cys_pep_sf"/>
</dbReference>
<proteinExistence type="inferred from homology"/>
<feature type="region of interest" description="Disordered" evidence="11">
    <location>
        <begin position="523"/>
        <end position="543"/>
    </location>
</feature>
<evidence type="ECO:0000256" key="7">
    <source>
        <dbReference type="ARBA" id="ARBA00023242"/>
    </source>
</evidence>
<keyword evidence="3 10" id="KW-0645">Protease</keyword>
<dbReference type="EMBL" id="CAJGYO010000002">
    <property type="protein sequence ID" value="CAD6209957.1"/>
    <property type="molecule type" value="Genomic_DNA"/>
</dbReference>
<feature type="region of interest" description="Disordered" evidence="11">
    <location>
        <begin position="372"/>
        <end position="418"/>
    </location>
</feature>
<evidence type="ECO:0000256" key="10">
    <source>
        <dbReference type="RuleBase" id="RU366025"/>
    </source>
</evidence>
<comment type="subcellular location">
    <subcellularLocation>
        <location evidence="1">Nucleus</location>
    </subcellularLocation>
</comment>
<evidence type="ECO:0000256" key="5">
    <source>
        <dbReference type="ARBA" id="ARBA00022786"/>
    </source>
</evidence>
<gene>
    <name evidence="14" type="ORF">NCGR_LOCUS6098</name>
</gene>
<dbReference type="CDD" id="cd02663">
    <property type="entry name" value="Peptidase_C19G"/>
    <property type="match status" value="1"/>
</dbReference>
<keyword evidence="4" id="KW-0519">Myristate</keyword>
<dbReference type="Gene3D" id="2.40.10.120">
    <property type="match status" value="1"/>
</dbReference>